<gene>
    <name evidence="1" type="ORF">DPMN_157137</name>
</gene>
<evidence type="ECO:0000313" key="2">
    <source>
        <dbReference type="Proteomes" id="UP000828390"/>
    </source>
</evidence>
<organism evidence="1 2">
    <name type="scientific">Dreissena polymorpha</name>
    <name type="common">Zebra mussel</name>
    <name type="synonym">Mytilus polymorpha</name>
    <dbReference type="NCBI Taxonomy" id="45954"/>
    <lineage>
        <taxon>Eukaryota</taxon>
        <taxon>Metazoa</taxon>
        <taxon>Spiralia</taxon>
        <taxon>Lophotrochozoa</taxon>
        <taxon>Mollusca</taxon>
        <taxon>Bivalvia</taxon>
        <taxon>Autobranchia</taxon>
        <taxon>Heteroconchia</taxon>
        <taxon>Euheterodonta</taxon>
        <taxon>Imparidentia</taxon>
        <taxon>Neoheterodontei</taxon>
        <taxon>Myida</taxon>
        <taxon>Dreissenoidea</taxon>
        <taxon>Dreissenidae</taxon>
        <taxon>Dreissena</taxon>
    </lineage>
</organism>
<reference evidence="1" key="2">
    <citation type="submission" date="2020-11" db="EMBL/GenBank/DDBJ databases">
        <authorList>
            <person name="McCartney M.A."/>
            <person name="Auch B."/>
            <person name="Kono T."/>
            <person name="Mallez S."/>
            <person name="Becker A."/>
            <person name="Gohl D.M."/>
            <person name="Silverstein K.A.T."/>
            <person name="Koren S."/>
            <person name="Bechman K.B."/>
            <person name="Herman A."/>
            <person name="Abrahante J.E."/>
            <person name="Garbe J."/>
        </authorList>
    </citation>
    <scope>NUCLEOTIDE SEQUENCE</scope>
    <source>
        <strain evidence="1">Duluth1</strain>
        <tissue evidence="1">Whole animal</tissue>
    </source>
</reference>
<sequence>MCAPFFYIVYINDLLNKLTTSPYGFQIGNLSLCSPTQAADVVLLSLSRRG</sequence>
<dbReference type="EMBL" id="JAIWYP010000008">
    <property type="protein sequence ID" value="KAH3779334.1"/>
    <property type="molecule type" value="Genomic_DNA"/>
</dbReference>
<keyword evidence="2" id="KW-1185">Reference proteome</keyword>
<reference evidence="1" key="1">
    <citation type="journal article" date="2019" name="bioRxiv">
        <title>The Genome of the Zebra Mussel, Dreissena polymorpha: A Resource for Invasive Species Research.</title>
        <authorList>
            <person name="McCartney M.A."/>
            <person name="Auch B."/>
            <person name="Kono T."/>
            <person name="Mallez S."/>
            <person name="Zhang Y."/>
            <person name="Obille A."/>
            <person name="Becker A."/>
            <person name="Abrahante J.E."/>
            <person name="Garbe J."/>
            <person name="Badalamenti J.P."/>
            <person name="Herman A."/>
            <person name="Mangelson H."/>
            <person name="Liachko I."/>
            <person name="Sullivan S."/>
            <person name="Sone E.D."/>
            <person name="Koren S."/>
            <person name="Silverstein K.A.T."/>
            <person name="Beckman K.B."/>
            <person name="Gohl D.M."/>
        </authorList>
    </citation>
    <scope>NUCLEOTIDE SEQUENCE</scope>
    <source>
        <strain evidence="1">Duluth1</strain>
        <tissue evidence="1">Whole animal</tissue>
    </source>
</reference>
<protein>
    <submittedName>
        <fullName evidence="1">Uncharacterized protein</fullName>
    </submittedName>
</protein>
<dbReference type="Proteomes" id="UP000828390">
    <property type="component" value="Unassembled WGS sequence"/>
</dbReference>
<evidence type="ECO:0000313" key="1">
    <source>
        <dbReference type="EMBL" id="KAH3779334.1"/>
    </source>
</evidence>
<accession>A0A9D4EEV9</accession>
<name>A0A9D4EEV9_DREPO</name>
<comment type="caution">
    <text evidence="1">The sequence shown here is derived from an EMBL/GenBank/DDBJ whole genome shotgun (WGS) entry which is preliminary data.</text>
</comment>
<dbReference type="AlphaFoldDB" id="A0A9D4EEV9"/>
<proteinExistence type="predicted"/>